<dbReference type="KEGG" id="fmr:Fuma_03389"/>
<dbReference type="Pfam" id="PF00109">
    <property type="entry name" value="ketoacyl-synt"/>
    <property type="match status" value="1"/>
</dbReference>
<dbReference type="InterPro" id="IPR020841">
    <property type="entry name" value="PKS_Beta-ketoAc_synthase_dom"/>
</dbReference>
<keyword evidence="5" id="KW-0012">Acyltransferase</keyword>
<evidence type="ECO:0000256" key="3">
    <source>
        <dbReference type="RuleBase" id="RU003694"/>
    </source>
</evidence>
<dbReference type="GO" id="GO:0006633">
    <property type="term" value="P:fatty acid biosynthetic process"/>
    <property type="evidence" value="ECO:0007669"/>
    <property type="project" value="TreeGrafter"/>
</dbReference>
<evidence type="ECO:0000313" key="6">
    <source>
        <dbReference type="Proteomes" id="UP000187735"/>
    </source>
</evidence>
<dbReference type="PANTHER" id="PTHR11712">
    <property type="entry name" value="POLYKETIDE SYNTHASE-RELATED"/>
    <property type="match status" value="1"/>
</dbReference>
<dbReference type="EC" id="2.3.1.179" evidence="5"/>
<keyword evidence="6" id="KW-1185">Reference proteome</keyword>
<dbReference type="STRING" id="1891926.Fuma_03389"/>
<dbReference type="GO" id="GO:0004315">
    <property type="term" value="F:3-oxoacyl-[acyl-carrier-protein] synthase activity"/>
    <property type="evidence" value="ECO:0007669"/>
    <property type="project" value="UniProtKB-EC"/>
</dbReference>
<dbReference type="EMBL" id="CP017641">
    <property type="protein sequence ID" value="APZ93771.1"/>
    <property type="molecule type" value="Genomic_DNA"/>
</dbReference>
<keyword evidence="2 3" id="KW-0808">Transferase</keyword>
<dbReference type="InterPro" id="IPR014031">
    <property type="entry name" value="Ketoacyl_synth_C"/>
</dbReference>
<dbReference type="SUPFAM" id="SSF53901">
    <property type="entry name" value="Thiolase-like"/>
    <property type="match status" value="2"/>
</dbReference>
<feature type="domain" description="Ketosynthase family 3 (KS3)" evidence="4">
    <location>
        <begin position="5"/>
        <end position="433"/>
    </location>
</feature>
<dbReference type="RefSeq" id="WP_077025183.1">
    <property type="nucleotide sequence ID" value="NZ_CP017641.1"/>
</dbReference>
<reference evidence="5 6" key="1">
    <citation type="journal article" date="2016" name="Front. Microbiol.">
        <title>Fuerstia marisgermanicae gen. nov., sp. nov., an Unusual Member of the Phylum Planctomycetes from the German Wadden Sea.</title>
        <authorList>
            <person name="Kohn T."/>
            <person name="Heuer A."/>
            <person name="Jogler M."/>
            <person name="Vollmers J."/>
            <person name="Boedeker C."/>
            <person name="Bunk B."/>
            <person name="Rast P."/>
            <person name="Borchert D."/>
            <person name="Glockner I."/>
            <person name="Freese H.M."/>
            <person name="Klenk H.P."/>
            <person name="Overmann J."/>
            <person name="Kaster A.K."/>
            <person name="Rohde M."/>
            <person name="Wiegand S."/>
            <person name="Jogler C."/>
        </authorList>
    </citation>
    <scope>NUCLEOTIDE SEQUENCE [LARGE SCALE GENOMIC DNA]</scope>
    <source>
        <strain evidence="5 6">NH11</strain>
    </source>
</reference>
<proteinExistence type="inferred from homology"/>
<comment type="similarity">
    <text evidence="1 3">Belongs to the thiolase-like superfamily. Beta-ketoacyl-ACP synthases family.</text>
</comment>
<dbReference type="GO" id="GO:0005829">
    <property type="term" value="C:cytosol"/>
    <property type="evidence" value="ECO:0007669"/>
    <property type="project" value="TreeGrafter"/>
</dbReference>
<gene>
    <name evidence="5" type="primary">fabF_2</name>
    <name evidence="5" type="ORF">Fuma_03389</name>
</gene>
<accession>A0A1P8WI79</accession>
<dbReference type="InterPro" id="IPR000794">
    <property type="entry name" value="Beta-ketoacyl_synthase"/>
</dbReference>
<dbReference type="PROSITE" id="PS52004">
    <property type="entry name" value="KS3_2"/>
    <property type="match status" value="1"/>
</dbReference>
<dbReference type="InterPro" id="IPR014030">
    <property type="entry name" value="Ketoacyl_synth_N"/>
</dbReference>
<evidence type="ECO:0000259" key="4">
    <source>
        <dbReference type="PROSITE" id="PS52004"/>
    </source>
</evidence>
<evidence type="ECO:0000313" key="5">
    <source>
        <dbReference type="EMBL" id="APZ93771.1"/>
    </source>
</evidence>
<sequence length="433" mass="45387">MSSASEQIVITGIGLMSPIGIGVDSAWDSLLNGQCGFRPVEHLSYVGTPDCIGGEVTDFTDSSAKKQHLKAVRKQIKVMCREIQLGVASALQAITHAGVDLDAVSSDRIGVDFGANLMSSPPAVLIDGAVQSIDEARHFDFSKWGLNGGDRFRGMEPLWLLKYLPNMPGCHIGIALDARGPNNSLTQDEASGGLVIAEAANIIRRGRADIMVTGTTGTKLHPVKACQHKKWDVLAEGPADQRCRPLDSNRHGEVLSEAACTLILESRSHAEARGAKIYGTILGTGASCVNSADGQADETQAVQLAAKMAMANAEVSAADLGHVNVSASGHLTRDAFEAKAIRTLLGDKAAETPVTAPKSYIGSAGSGSALTEIAISLLGLQHDVIPKTLNFQSTDDCCALNVVGNEHLATDNKLFLKTSVTRMGQSSAVVIGA</sequence>
<evidence type="ECO:0000256" key="2">
    <source>
        <dbReference type="ARBA" id="ARBA00022679"/>
    </source>
</evidence>
<dbReference type="Pfam" id="PF02801">
    <property type="entry name" value="Ketoacyl-synt_C"/>
    <property type="match status" value="1"/>
</dbReference>
<dbReference type="Proteomes" id="UP000187735">
    <property type="component" value="Chromosome"/>
</dbReference>
<protein>
    <submittedName>
        <fullName evidence="5">3-oxoacyl-[acyl-carrier-protein] synthase 2</fullName>
        <ecNumber evidence="5">2.3.1.179</ecNumber>
    </submittedName>
</protein>
<organism evidence="5 6">
    <name type="scientific">Fuerstiella marisgermanici</name>
    <dbReference type="NCBI Taxonomy" id="1891926"/>
    <lineage>
        <taxon>Bacteria</taxon>
        <taxon>Pseudomonadati</taxon>
        <taxon>Planctomycetota</taxon>
        <taxon>Planctomycetia</taxon>
        <taxon>Planctomycetales</taxon>
        <taxon>Planctomycetaceae</taxon>
        <taxon>Fuerstiella</taxon>
    </lineage>
</organism>
<name>A0A1P8WI79_9PLAN</name>
<dbReference type="Gene3D" id="3.40.47.10">
    <property type="match status" value="2"/>
</dbReference>
<dbReference type="SMART" id="SM00825">
    <property type="entry name" value="PKS_KS"/>
    <property type="match status" value="1"/>
</dbReference>
<dbReference type="PANTHER" id="PTHR11712:SF336">
    <property type="entry name" value="3-OXOACYL-[ACYL-CARRIER-PROTEIN] SYNTHASE, MITOCHONDRIAL"/>
    <property type="match status" value="1"/>
</dbReference>
<dbReference type="OrthoDB" id="292158at2"/>
<dbReference type="AlphaFoldDB" id="A0A1P8WI79"/>
<evidence type="ECO:0000256" key="1">
    <source>
        <dbReference type="ARBA" id="ARBA00008467"/>
    </source>
</evidence>
<dbReference type="InterPro" id="IPR016039">
    <property type="entry name" value="Thiolase-like"/>
</dbReference>